<evidence type="ECO:0000313" key="1">
    <source>
        <dbReference type="EMBL" id="CEN49950.1"/>
    </source>
</evidence>
<dbReference type="Proteomes" id="UP000039370">
    <property type="component" value="Unassembled WGS sequence"/>
</dbReference>
<sequence length="175" mass="20593">MNKIEMISNVLDAFFKSDSITKLEEHQADMSVDFISEGQRFLSFCMDKQLDEKTFPKGLFPFFNRGEAKVCAFCDYIVFTELKGKLFVLLIELKKGRDNVTKQLNAGECFAEFVIKTVNRVYNQNITPEIRKISIRDGHIKTKAKPKQRQKTIQYDHNNFHTFEDSKFWLRKYLV</sequence>
<dbReference type="EMBL" id="CDOK01000118">
    <property type="protein sequence ID" value="CEN49950.1"/>
    <property type="molecule type" value="Genomic_DNA"/>
</dbReference>
<protein>
    <submittedName>
        <fullName evidence="1">Uncharacterized protein</fullName>
    </submittedName>
</protein>
<proteinExistence type="predicted"/>
<dbReference type="AlphaFoldDB" id="A0A0B7IDV8"/>
<reference evidence="2" key="1">
    <citation type="submission" date="2015-01" db="EMBL/GenBank/DDBJ databases">
        <authorList>
            <person name="MANFREDI Pablo"/>
        </authorList>
    </citation>
    <scope>NUCLEOTIDE SEQUENCE [LARGE SCALE GENOMIC DNA]</scope>
    <source>
        <strain evidence="2">Cc11</strain>
    </source>
</reference>
<evidence type="ECO:0000313" key="2">
    <source>
        <dbReference type="Proteomes" id="UP000039370"/>
    </source>
</evidence>
<accession>A0A0B7IDV8</accession>
<name>A0A0B7IDV8_9FLAO</name>
<gene>
    <name evidence="1" type="ORF">CCAN11_2040022</name>
</gene>
<organism evidence="1 2">
    <name type="scientific">Capnocytophaga canimorsus</name>
    <dbReference type="NCBI Taxonomy" id="28188"/>
    <lineage>
        <taxon>Bacteria</taxon>
        <taxon>Pseudomonadati</taxon>
        <taxon>Bacteroidota</taxon>
        <taxon>Flavobacteriia</taxon>
        <taxon>Flavobacteriales</taxon>
        <taxon>Flavobacteriaceae</taxon>
        <taxon>Capnocytophaga</taxon>
    </lineage>
</organism>